<evidence type="ECO:0000256" key="1">
    <source>
        <dbReference type="SAM" id="Coils"/>
    </source>
</evidence>
<reference evidence="2 3" key="1">
    <citation type="submission" date="2016-10" db="EMBL/GenBank/DDBJ databases">
        <authorList>
            <person name="de Groot N.N."/>
        </authorList>
    </citation>
    <scope>NUCLEOTIDE SEQUENCE [LARGE SCALE GENOMIC DNA]</scope>
    <source>
        <strain evidence="2 3">CGMCC 1.11156</strain>
    </source>
</reference>
<accession>A0A1I3E3X7</accession>
<dbReference type="STRING" id="1005945.SAMN05216561_103209"/>
<organism evidence="2 3">
    <name type="scientific">Nocardioides psychrotolerans</name>
    <dbReference type="NCBI Taxonomy" id="1005945"/>
    <lineage>
        <taxon>Bacteria</taxon>
        <taxon>Bacillati</taxon>
        <taxon>Actinomycetota</taxon>
        <taxon>Actinomycetes</taxon>
        <taxon>Propionibacteriales</taxon>
        <taxon>Nocardioidaceae</taxon>
        <taxon>Nocardioides</taxon>
    </lineage>
</organism>
<dbReference type="AlphaFoldDB" id="A0A1I3E3X7"/>
<keyword evidence="1" id="KW-0175">Coiled coil</keyword>
<feature type="coiled-coil region" evidence="1">
    <location>
        <begin position="372"/>
        <end position="422"/>
    </location>
</feature>
<keyword evidence="3" id="KW-1185">Reference proteome</keyword>
<dbReference type="OrthoDB" id="3246562at2"/>
<sequence length="619" mass="69041">MAVGYRSILRLDEREDAVRIAKEQFRSWLVEMVRDPRKTIELSDWNGPGTVRLGPNSVLTVVEQVGEDQLTRLLLDYVETNDDGTWTTRLYATSAPGSRRLKQVLWFEGEGERRDGSPVQPGTPRVVRNTLQAVDAYDGSVPVLSEPRTVGVDDVDDLVGFIEDTHRDLSIVVAAPVPGVPVATWAKAVATLTRDAIGCASFFILEPDAADALNAQLGATHSIPMGAVRTFVPRVVLGDWADARRHRILTARTMSQGLDTDFRGEPRFSERLIRTIAITPRLHLLEAEMAAELTRTVRVLQREQIKPEATPVPEPVVASQDDVAVDVAVAEFGPSWLGKLKGLVYRIAGREAVDEAALQAIADRFEQQEAIVLVAANNAEKLQVERERLEDQVADLRRQLEAEQLERALAEVERRDAEKKARSLERWRAERADKYTYVEEQISASESDPVSVSEIVERLTDPENFGDILKYVELTDVDKAIDGADEIDAADPNGTYASSFWEYVLVLRDYVAECVEHGFSGNLHMYLNSADVHGRKCPAHRHKANESDTVQNNARMRRERTFPVPTEVNPAGAVFMATHFAPTHRDQNAPRMYYAADVAKTKKAYIGYIGVHLSNTRTN</sequence>
<dbReference type="RefSeq" id="WP_091111034.1">
    <property type="nucleotide sequence ID" value="NZ_BKAF01000007.1"/>
</dbReference>
<protein>
    <submittedName>
        <fullName evidence="2">Uncharacterized protein</fullName>
    </submittedName>
</protein>
<evidence type="ECO:0000313" key="3">
    <source>
        <dbReference type="Proteomes" id="UP000198649"/>
    </source>
</evidence>
<dbReference type="Proteomes" id="UP000198649">
    <property type="component" value="Unassembled WGS sequence"/>
</dbReference>
<gene>
    <name evidence="2" type="ORF">SAMN05216561_103209</name>
</gene>
<evidence type="ECO:0000313" key="2">
    <source>
        <dbReference type="EMBL" id="SFH93684.1"/>
    </source>
</evidence>
<name>A0A1I3E3X7_9ACTN</name>
<dbReference type="EMBL" id="FOQG01000003">
    <property type="protein sequence ID" value="SFH93684.1"/>
    <property type="molecule type" value="Genomic_DNA"/>
</dbReference>
<proteinExistence type="predicted"/>